<comment type="caution">
    <text evidence="2">The sequence shown here is derived from an EMBL/GenBank/DDBJ whole genome shotgun (WGS) entry which is preliminary data.</text>
</comment>
<evidence type="ECO:0008006" key="4">
    <source>
        <dbReference type="Google" id="ProtNLM"/>
    </source>
</evidence>
<proteinExistence type="predicted"/>
<gene>
    <name evidence="2" type="ORF">JIG36_35720</name>
</gene>
<evidence type="ECO:0000313" key="2">
    <source>
        <dbReference type="EMBL" id="MBM2620863.1"/>
    </source>
</evidence>
<accession>A0ABS2ALX9</accession>
<evidence type="ECO:0000313" key="3">
    <source>
        <dbReference type="Proteomes" id="UP000632138"/>
    </source>
</evidence>
<organism evidence="2 3">
    <name type="scientific">Paractinoplanes ovalisporus</name>
    <dbReference type="NCBI Taxonomy" id="2810368"/>
    <lineage>
        <taxon>Bacteria</taxon>
        <taxon>Bacillati</taxon>
        <taxon>Actinomycetota</taxon>
        <taxon>Actinomycetes</taxon>
        <taxon>Micromonosporales</taxon>
        <taxon>Micromonosporaceae</taxon>
        <taxon>Paractinoplanes</taxon>
    </lineage>
</organism>
<name>A0ABS2ALX9_9ACTN</name>
<keyword evidence="1" id="KW-0732">Signal</keyword>
<protein>
    <recommendedName>
        <fullName evidence="4">Peptidase inhibitor family I36</fullName>
    </recommendedName>
</protein>
<dbReference type="Proteomes" id="UP000632138">
    <property type="component" value="Unassembled WGS sequence"/>
</dbReference>
<reference evidence="2 3" key="1">
    <citation type="submission" date="2021-01" db="EMBL/GenBank/DDBJ databases">
        <title>Actinoplanes sp. nov. LDG1-06 isolated from lichen.</title>
        <authorList>
            <person name="Saeng-In P."/>
            <person name="Phongsopitanun W."/>
            <person name="Kanchanasin P."/>
            <person name="Yuki M."/>
            <person name="Kudo T."/>
            <person name="Ohkuma M."/>
            <person name="Tanasupawat S."/>
        </authorList>
    </citation>
    <scope>NUCLEOTIDE SEQUENCE [LARGE SCALE GENOMIC DNA]</scope>
    <source>
        <strain evidence="2 3">LDG1-06</strain>
    </source>
</reference>
<feature type="signal peptide" evidence="1">
    <location>
        <begin position="1"/>
        <end position="26"/>
    </location>
</feature>
<dbReference type="EMBL" id="JAENHP010000016">
    <property type="protein sequence ID" value="MBM2620863.1"/>
    <property type="molecule type" value="Genomic_DNA"/>
</dbReference>
<evidence type="ECO:0000256" key="1">
    <source>
        <dbReference type="SAM" id="SignalP"/>
    </source>
</evidence>
<sequence length="135" mass="14872">MRRIVMVFIACLSVLGVALSAAPAGAAGKNELEISRLAVADWDCTAGYSCYYDSVGGRDKLFRAERCGQHDLRGGPYQNRINSIANYGAKIVYVYAYDVEARTWHRKGWVQPGQRGNLPDMPGDPISIDMINIIC</sequence>
<dbReference type="RefSeq" id="WP_203380837.1">
    <property type="nucleotide sequence ID" value="NZ_JAENHP010000016.1"/>
</dbReference>
<feature type="chain" id="PRO_5046818968" description="Peptidase inhibitor family I36" evidence="1">
    <location>
        <begin position="27"/>
        <end position="135"/>
    </location>
</feature>
<keyword evidence="3" id="KW-1185">Reference proteome</keyword>